<accession>A0A4P6V1W1</accession>
<keyword evidence="3" id="KW-1185">Reference proteome</keyword>
<dbReference type="KEGG" id="rpod:E0E05_12505"/>
<evidence type="ECO:0000256" key="1">
    <source>
        <dbReference type="SAM" id="MobiDB-lite"/>
    </source>
</evidence>
<evidence type="ECO:0000313" key="3">
    <source>
        <dbReference type="Proteomes" id="UP000293719"/>
    </source>
</evidence>
<name>A0A4P6V1W1_9HYPH</name>
<dbReference type="Proteomes" id="UP000293719">
    <property type="component" value="Chromosome"/>
</dbReference>
<organism evidence="2 3">
    <name type="scientific">Roseitalea porphyridii</name>
    <dbReference type="NCBI Taxonomy" id="1852022"/>
    <lineage>
        <taxon>Bacteria</taxon>
        <taxon>Pseudomonadati</taxon>
        <taxon>Pseudomonadota</taxon>
        <taxon>Alphaproteobacteria</taxon>
        <taxon>Hyphomicrobiales</taxon>
        <taxon>Ahrensiaceae</taxon>
        <taxon>Roseitalea</taxon>
    </lineage>
</organism>
<dbReference type="EMBL" id="CP036532">
    <property type="protein sequence ID" value="QBK31351.1"/>
    <property type="molecule type" value="Genomic_DNA"/>
</dbReference>
<dbReference type="RefSeq" id="WP_131617015.1">
    <property type="nucleotide sequence ID" value="NZ_CP036532.1"/>
</dbReference>
<gene>
    <name evidence="2" type="ORF">E0E05_12505</name>
</gene>
<sequence length="526" mass="55242">MQIRPIQAVTCVLLHDRYDPVDGLQLLDFIGLAAARAGLSARAVTGPESTEKDLDVRFGAVRVTVRQAAQPVSPKSLAAALDYPVTHLMMPEARAIAGRHVASTLISAERLDTAETEAAQGDATEPPAFEDWRQARSAMMVCLLVADYVAGKNRASAVHWRPSDHLVSQSVLREAAQGEAPQAPYGLFVRPHLLRNAEDDKNAARGIAVAGAEHLVGVPVSVAPEDVPYGWMADRAVDFVFACHQRGGIVPDGETVGAADAELVRVDHLPPTDEAPAGQIRLVAVRSERHGIGEAVAEMRSGPAGQALAGRPAAELDPDDEIDQAILTLLAERSGRDGTQDKAAGTPPVPDTGAAAPTAAPDPLPVVARAPATPVPFRAAEPEDLQTAPARRQALALSELRRIANGGTMPSPRERSQPTSTPAAEPPRFVRTGVERTVPADDDAGNDRPAAPDASASDSAPNAAAATLPEAEPVAFELPDIAEPPATVVPDAEPVAFDLLADPDRQAGLLRGILARLRRRTIRSAA</sequence>
<feature type="region of interest" description="Disordered" evidence="1">
    <location>
        <begin position="402"/>
        <end position="471"/>
    </location>
</feature>
<feature type="compositionally biased region" description="Low complexity" evidence="1">
    <location>
        <begin position="343"/>
        <end position="368"/>
    </location>
</feature>
<dbReference type="AlphaFoldDB" id="A0A4P6V1W1"/>
<proteinExistence type="predicted"/>
<feature type="compositionally biased region" description="Low complexity" evidence="1">
    <location>
        <begin position="447"/>
        <end position="466"/>
    </location>
</feature>
<evidence type="ECO:0000313" key="2">
    <source>
        <dbReference type="EMBL" id="QBK31351.1"/>
    </source>
</evidence>
<dbReference type="GeneID" id="90768121"/>
<feature type="region of interest" description="Disordered" evidence="1">
    <location>
        <begin position="332"/>
        <end position="368"/>
    </location>
</feature>
<dbReference type="OrthoDB" id="7867238at2"/>
<protein>
    <submittedName>
        <fullName evidence="2">Uncharacterized protein</fullName>
    </submittedName>
</protein>
<reference evidence="2 3" key="1">
    <citation type="journal article" date="2017" name="Int. J. Syst. Evol. Microbiol.">
        <title>Roseitalea porphyridii gen. nov., sp. nov., isolated from a red alga, and reclassification of Hoeflea suaedae Chung et al. 2013 as Pseudohoeflea suaedae gen. nov., comb. nov.</title>
        <authorList>
            <person name="Hyeon J.W."/>
            <person name="Jeong S.E."/>
            <person name="Baek K."/>
            <person name="Jeon C.O."/>
        </authorList>
    </citation>
    <scope>NUCLEOTIDE SEQUENCE [LARGE SCALE GENOMIC DNA]</scope>
    <source>
        <strain evidence="2 3">MA7-20</strain>
    </source>
</reference>